<dbReference type="Gene3D" id="1.10.287.1700">
    <property type="match status" value="1"/>
</dbReference>
<evidence type="ECO:0000256" key="1">
    <source>
        <dbReference type="SAM" id="Coils"/>
    </source>
</evidence>
<dbReference type="RefSeq" id="WP_261514737.1">
    <property type="nucleotide sequence ID" value="NZ_JAODNV010000007.1"/>
</dbReference>
<evidence type="ECO:0000313" key="2">
    <source>
        <dbReference type="EMBL" id="MCT8989877.1"/>
    </source>
</evidence>
<comment type="caution">
    <text evidence="2">The sequence shown here is derived from an EMBL/GenBank/DDBJ whole genome shotgun (WGS) entry which is preliminary data.</text>
</comment>
<dbReference type="AlphaFoldDB" id="A0A9X2X617"/>
<keyword evidence="1" id="KW-0175">Coiled coil</keyword>
<sequence length="164" mass="18440">MHDFSKIVALRQRRLDRRLKAESAEKAAVAEAKAAHEAAQKAIDDYLAETKRMEIDLLTELLHKSVSVNDLLAVEETLKKVQKKAEELVARRAECQTRLAEAEERARIASRKRAESARKLNKSEHIEERLRLMQIAAEMAREEASIDEFCEQMAARAGGGCNGA</sequence>
<keyword evidence="3" id="KW-1185">Reference proteome</keyword>
<name>A0A9X2X617_9HYPH</name>
<gene>
    <name evidence="2" type="ORF">NYR54_06160</name>
</gene>
<organism evidence="2 3">
    <name type="scientific">Chelativorans petroleitrophicus</name>
    <dbReference type="NCBI Taxonomy" id="2975484"/>
    <lineage>
        <taxon>Bacteria</taxon>
        <taxon>Pseudomonadati</taxon>
        <taxon>Pseudomonadota</taxon>
        <taxon>Alphaproteobacteria</taxon>
        <taxon>Hyphomicrobiales</taxon>
        <taxon>Phyllobacteriaceae</taxon>
        <taxon>Chelativorans</taxon>
    </lineage>
</organism>
<proteinExistence type="predicted"/>
<dbReference type="EMBL" id="JAODNV010000007">
    <property type="protein sequence ID" value="MCT8989877.1"/>
    <property type="molecule type" value="Genomic_DNA"/>
</dbReference>
<dbReference type="Proteomes" id="UP001149009">
    <property type="component" value="Unassembled WGS sequence"/>
</dbReference>
<dbReference type="InterPro" id="IPR053716">
    <property type="entry name" value="Flag_assembly_chemotaxis_eff"/>
</dbReference>
<reference evidence="2" key="1">
    <citation type="submission" date="2022-08" db="EMBL/GenBank/DDBJ databases">
        <title>Chelativorans sichuanense sp. nov., a paraffin oil-degrading bacterium isolated from a mixture of oil-based drill cuttings and paddy soil.</title>
        <authorList>
            <person name="Yu J."/>
            <person name="Liu H."/>
            <person name="Chen Q."/>
        </authorList>
    </citation>
    <scope>NUCLEOTIDE SEQUENCE</scope>
    <source>
        <strain evidence="2">SCAU 2101</strain>
    </source>
</reference>
<accession>A0A9X2X617</accession>
<feature type="coiled-coil region" evidence="1">
    <location>
        <begin position="29"/>
        <end position="119"/>
    </location>
</feature>
<protein>
    <submittedName>
        <fullName evidence="2">Uncharacterized protein</fullName>
    </submittedName>
</protein>
<evidence type="ECO:0000313" key="3">
    <source>
        <dbReference type="Proteomes" id="UP001149009"/>
    </source>
</evidence>